<dbReference type="Gene3D" id="3.40.50.970">
    <property type="match status" value="1"/>
</dbReference>
<dbReference type="PANTHER" id="PTHR47514:SF2">
    <property type="entry name" value="TRANSKETOLASE"/>
    <property type="match status" value="1"/>
</dbReference>
<dbReference type="AlphaFoldDB" id="E6VR02"/>
<accession>E6VR02</accession>
<feature type="domain" description="Transketolase N-terminal" evidence="1">
    <location>
        <begin position="23"/>
        <end position="279"/>
    </location>
</feature>
<evidence type="ECO:0000313" key="3">
    <source>
        <dbReference type="Proteomes" id="UP000002191"/>
    </source>
</evidence>
<reference evidence="2 3" key="2">
    <citation type="journal article" date="2014" name="Genome Announc.">
        <title>Complete Genome Sequence of the Subsurface, Mesophilic Sulfate-Reducing Bacterium Desulfovibrio aespoeensis Aspo-2.</title>
        <authorList>
            <person name="Pedersen K."/>
            <person name="Bengtsson A."/>
            <person name="Edlund J."/>
            <person name="Rabe L."/>
            <person name="Hazen T."/>
            <person name="Chakraborty R."/>
            <person name="Goodwin L."/>
            <person name="Shapiro N."/>
        </authorList>
    </citation>
    <scope>NUCLEOTIDE SEQUENCE [LARGE SCALE GENOMIC DNA]</scope>
    <source>
        <strain evidence="3">ATCC 700646 / DSM 10631 / Aspo-2</strain>
    </source>
</reference>
<proteinExistence type="predicted"/>
<reference evidence="3" key="1">
    <citation type="submission" date="2010-12" db="EMBL/GenBank/DDBJ databases">
        <title>Complete sequence of Desulfovibrio aespoeensis Aspo-2.</title>
        <authorList>
            <consortium name="US DOE Joint Genome Institute"/>
            <person name="Lucas S."/>
            <person name="Copeland A."/>
            <person name="Lapidus A."/>
            <person name="Cheng J.-F."/>
            <person name="Goodwin L."/>
            <person name="Pitluck S."/>
            <person name="Chertkov O."/>
            <person name="Misra M."/>
            <person name="Detter J.C."/>
            <person name="Han C."/>
            <person name="Tapia R."/>
            <person name="Land M."/>
            <person name="Hauser L."/>
            <person name="Kyrpides N."/>
            <person name="Ivanova N."/>
            <person name="Ovchinnikova G."/>
            <person name="Pedersen K."/>
            <person name="Jagevall S."/>
            <person name="Hazen T."/>
            <person name="Woyke T."/>
        </authorList>
    </citation>
    <scope>NUCLEOTIDE SEQUENCE [LARGE SCALE GENOMIC DNA]</scope>
    <source>
        <strain evidence="3">ATCC 700646 / DSM 10631 / Aspo-2</strain>
    </source>
</reference>
<evidence type="ECO:0000259" key="1">
    <source>
        <dbReference type="Pfam" id="PF00456"/>
    </source>
</evidence>
<keyword evidence="3" id="KW-1185">Reference proteome</keyword>
<dbReference type="RefSeq" id="WP_013514895.1">
    <property type="nucleotide sequence ID" value="NC_014844.1"/>
</dbReference>
<dbReference type="SUPFAM" id="SSF52518">
    <property type="entry name" value="Thiamin diphosphate-binding fold (THDP-binding)"/>
    <property type="match status" value="1"/>
</dbReference>
<dbReference type="STRING" id="643562.Daes_1973"/>
<dbReference type="PANTHER" id="PTHR47514">
    <property type="entry name" value="TRANSKETOLASE N-TERMINAL SECTION-RELATED"/>
    <property type="match status" value="1"/>
</dbReference>
<dbReference type="InterPro" id="IPR005474">
    <property type="entry name" value="Transketolase_N"/>
</dbReference>
<dbReference type="CDD" id="cd02012">
    <property type="entry name" value="TPP_TK"/>
    <property type="match status" value="1"/>
</dbReference>
<dbReference type="Proteomes" id="UP000002191">
    <property type="component" value="Chromosome"/>
</dbReference>
<dbReference type="InterPro" id="IPR029061">
    <property type="entry name" value="THDP-binding"/>
</dbReference>
<organism evidence="2 3">
    <name type="scientific">Pseudodesulfovibrio aespoeensis (strain ATCC 700646 / DSM 10631 / Aspo-2)</name>
    <name type="common">Desulfovibrio aespoeensis</name>
    <dbReference type="NCBI Taxonomy" id="643562"/>
    <lineage>
        <taxon>Bacteria</taxon>
        <taxon>Pseudomonadati</taxon>
        <taxon>Thermodesulfobacteriota</taxon>
        <taxon>Desulfovibrionia</taxon>
        <taxon>Desulfovibrionales</taxon>
        <taxon>Desulfovibrionaceae</taxon>
    </lineage>
</organism>
<dbReference type="eggNOG" id="COG3959">
    <property type="taxonomic scope" value="Bacteria"/>
</dbReference>
<dbReference type="Pfam" id="PF00456">
    <property type="entry name" value="Transketolase_N"/>
    <property type="match status" value="1"/>
</dbReference>
<protein>
    <submittedName>
        <fullName evidence="2">Transketolase domain-containing protein</fullName>
    </submittedName>
</protein>
<dbReference type="HOGENOM" id="CLU_009227_4_1_7"/>
<evidence type="ECO:0000313" key="2">
    <source>
        <dbReference type="EMBL" id="ADU62982.1"/>
    </source>
</evidence>
<dbReference type="KEGG" id="das:Daes_1973"/>
<sequence length="282" mass="30582">MKDSVRQTHEASLATPLDSRGVALRQRVVDMLECAGRGHIGSSMSLIEIMRVLYDDILRHDPANPGWMDRDRCILSKGHGCLAQYVLLADKGYFPAERLREFCACDGLLGGHPSANKIPGVEVSTGALGHGLSVGLGMAVDARVRGRDNRVFVVMGDGECNEGSIWEAAMSAGKRGQDNLVAMVDYNKYQSYGETSEVQELEPFAAKWEAFGFHCVEVNGHDVEALRSALGSVPFTAGRPSAIICHTVKGKGVDFAENNLAWHHKSKLPADDIAAMRQCLQG</sequence>
<gene>
    <name evidence="2" type="ordered locus">Daes_1973</name>
</gene>
<name>E6VR02_PSEA9</name>
<dbReference type="EMBL" id="CP002431">
    <property type="protein sequence ID" value="ADU62982.1"/>
    <property type="molecule type" value="Genomic_DNA"/>
</dbReference>